<proteinExistence type="predicted"/>
<gene>
    <name evidence="2" type="ORF">M407DRAFT_240861</name>
</gene>
<feature type="region of interest" description="Disordered" evidence="1">
    <location>
        <begin position="1"/>
        <end position="49"/>
    </location>
</feature>
<organism evidence="2 3">
    <name type="scientific">Tulasnella calospora MUT 4182</name>
    <dbReference type="NCBI Taxonomy" id="1051891"/>
    <lineage>
        <taxon>Eukaryota</taxon>
        <taxon>Fungi</taxon>
        <taxon>Dikarya</taxon>
        <taxon>Basidiomycota</taxon>
        <taxon>Agaricomycotina</taxon>
        <taxon>Agaricomycetes</taxon>
        <taxon>Cantharellales</taxon>
        <taxon>Tulasnellaceae</taxon>
        <taxon>Tulasnella</taxon>
    </lineage>
</organism>
<dbReference type="Proteomes" id="UP000054248">
    <property type="component" value="Unassembled WGS sequence"/>
</dbReference>
<dbReference type="AlphaFoldDB" id="A0A0C3MJW6"/>
<keyword evidence="3" id="KW-1185">Reference proteome</keyword>
<accession>A0A0C3MJW6</accession>
<evidence type="ECO:0000313" key="3">
    <source>
        <dbReference type="Proteomes" id="UP000054248"/>
    </source>
</evidence>
<name>A0A0C3MJW6_9AGAM</name>
<protein>
    <submittedName>
        <fullName evidence="2">Uncharacterized protein</fullName>
    </submittedName>
</protein>
<dbReference type="HOGENOM" id="CLU_050078_0_0_1"/>
<evidence type="ECO:0000313" key="2">
    <source>
        <dbReference type="EMBL" id="KIO34007.1"/>
    </source>
</evidence>
<reference evidence="2 3" key="1">
    <citation type="submission" date="2014-04" db="EMBL/GenBank/DDBJ databases">
        <authorList>
            <consortium name="DOE Joint Genome Institute"/>
            <person name="Kuo A."/>
            <person name="Girlanda M."/>
            <person name="Perotto S."/>
            <person name="Kohler A."/>
            <person name="Nagy L.G."/>
            <person name="Floudas D."/>
            <person name="Copeland A."/>
            <person name="Barry K.W."/>
            <person name="Cichocki N."/>
            <person name="Veneault-Fourrey C."/>
            <person name="LaButti K."/>
            <person name="Lindquist E.A."/>
            <person name="Lipzen A."/>
            <person name="Lundell T."/>
            <person name="Morin E."/>
            <person name="Murat C."/>
            <person name="Sun H."/>
            <person name="Tunlid A."/>
            <person name="Henrissat B."/>
            <person name="Grigoriev I.V."/>
            <person name="Hibbett D.S."/>
            <person name="Martin F."/>
            <person name="Nordberg H.P."/>
            <person name="Cantor M.N."/>
            <person name="Hua S.X."/>
        </authorList>
    </citation>
    <scope>NUCLEOTIDE SEQUENCE [LARGE SCALE GENOMIC DNA]</scope>
    <source>
        <strain evidence="2 3">MUT 4182</strain>
    </source>
</reference>
<reference evidence="3" key="2">
    <citation type="submission" date="2015-01" db="EMBL/GenBank/DDBJ databases">
        <title>Evolutionary Origins and Diversification of the Mycorrhizal Mutualists.</title>
        <authorList>
            <consortium name="DOE Joint Genome Institute"/>
            <consortium name="Mycorrhizal Genomics Consortium"/>
            <person name="Kohler A."/>
            <person name="Kuo A."/>
            <person name="Nagy L.G."/>
            <person name="Floudas D."/>
            <person name="Copeland A."/>
            <person name="Barry K.W."/>
            <person name="Cichocki N."/>
            <person name="Veneault-Fourrey C."/>
            <person name="LaButti K."/>
            <person name="Lindquist E.A."/>
            <person name="Lipzen A."/>
            <person name="Lundell T."/>
            <person name="Morin E."/>
            <person name="Murat C."/>
            <person name="Riley R."/>
            <person name="Ohm R."/>
            <person name="Sun H."/>
            <person name="Tunlid A."/>
            <person name="Henrissat B."/>
            <person name="Grigoriev I.V."/>
            <person name="Hibbett D.S."/>
            <person name="Martin F."/>
        </authorList>
    </citation>
    <scope>NUCLEOTIDE SEQUENCE [LARGE SCALE GENOMIC DNA]</scope>
    <source>
        <strain evidence="3">MUT 4182</strain>
    </source>
</reference>
<dbReference type="OrthoDB" id="3181072at2759"/>
<evidence type="ECO:0000256" key="1">
    <source>
        <dbReference type="SAM" id="MobiDB-lite"/>
    </source>
</evidence>
<dbReference type="EMBL" id="KN822945">
    <property type="protein sequence ID" value="KIO34007.1"/>
    <property type="molecule type" value="Genomic_DNA"/>
</dbReference>
<sequence length="282" mass="30882">MSQQAPAPPKLERTTSPPITGGLPSPDESPKSTFSGVNHLTPGPPGPDMMTSVQELLSGMKGTVATLTQTFEALQSQTLKVAEVGGTVNAAQEVKALGKHLVGQDKRQEEQIAELKTLIQEVLVAQIAEQMRMHLREIIRTQVAPRVKVAVAEQLQTQFPAGLEDTLDAHRKQLNLVKQCLQNAESRRINALIRASELNQPLRPLLMENGKPSEHLPSTLAGIFSLPPKSVLSLMLDYKIPYVQGESREKIFNRIMQFLGIGFQMVPTSKSRAETPLLTTTT</sequence>